<feature type="compositionally biased region" description="Low complexity" evidence="1">
    <location>
        <begin position="781"/>
        <end position="793"/>
    </location>
</feature>
<keyword evidence="4" id="KW-1185">Reference proteome</keyword>
<dbReference type="AlphaFoldDB" id="A0A143PU81"/>
<dbReference type="KEGG" id="abac:LuPra_04614"/>
<dbReference type="SUPFAM" id="SSF158832">
    <property type="entry name" value="Tex N-terminal region-like"/>
    <property type="match status" value="1"/>
</dbReference>
<keyword evidence="3" id="KW-0689">Ribosomal protein</keyword>
<proteinExistence type="predicted"/>
<dbReference type="InterPro" id="IPR023323">
    <property type="entry name" value="Tex-like_dom_sf"/>
</dbReference>
<dbReference type="SUPFAM" id="SSF53098">
    <property type="entry name" value="Ribonuclease H-like"/>
    <property type="match status" value="1"/>
</dbReference>
<dbReference type="EMBL" id="CP015136">
    <property type="protein sequence ID" value="AMY11364.1"/>
    <property type="molecule type" value="Genomic_DNA"/>
</dbReference>
<accession>A0A143PU81</accession>
<dbReference type="GO" id="GO:0006139">
    <property type="term" value="P:nucleobase-containing compound metabolic process"/>
    <property type="evidence" value="ECO:0007669"/>
    <property type="project" value="InterPro"/>
</dbReference>
<dbReference type="InterPro" id="IPR032639">
    <property type="entry name" value="Tex_YqgF"/>
</dbReference>
<dbReference type="Proteomes" id="UP000076079">
    <property type="component" value="Chromosome"/>
</dbReference>
<dbReference type="FunFam" id="1.10.150.310:FF:000001">
    <property type="entry name" value="RNA-binding transcriptional accessory protein"/>
    <property type="match status" value="1"/>
</dbReference>
<dbReference type="FunFam" id="1.10.10.650:FF:000001">
    <property type="entry name" value="S1 RNA-binding domain 1"/>
    <property type="match status" value="1"/>
</dbReference>
<dbReference type="InterPro" id="IPR012337">
    <property type="entry name" value="RNaseH-like_sf"/>
</dbReference>
<sequence>MTNPSTDSPVVFTPILDRIAQELSVSTRQVTAAVALLDEGATVPFIARYRKEATGGLDDTQLRTLEGRLRYLRELEERRTAILASLVEQQKLTPELEDAIRSADSKTRLEDLYAPHRPKKRSKAQVAREQGLEPLADALLATPALVPEQAAAEYVNEATGVLDVGAALDGARAILIERFSEAPELVGGLRTYVWDQGTIRSAVAEGQEEKGAKFRDYFDAREPVNKLPSHRVLALLRGRKEGILKLSIVLPDDDSGAALGEPERRIAAFAGVTHQGRPADDFLRTAVTLAWKARLQPKLENDVEQRLREMAEEEAIRVFGTNLRDLLLAAPAGTRVTMGLDPGIRTGVKVAVVGNTGAVVATATVFPHEPRKDWDGSIAALAALCLTHKVDLVAIGNGTASRETEKLVSELMDKFPQLGLTRIVVSEAGASVYSASELASKELPELDVTLRGAVSIARRLQDPLAELVKIEPRSIGVGQYQHDVSQPALARQLDGVVEDCVNAVGADVNTASPALLARISGLNSRLAAQIVEYRTQHGPFRRRTELRDVPRLGDKTFEQAAGFLRILQGPDVLDASAVHPEAYPVVQRIAKATGREVPSLIGDGAFLRTLDPARFADDRFGTPTVRDILAELEKPGRDPRPEFRTARFKDSVHQLSDLQPGMTLEGVVTNVANFGAFVDIGVHQDGLVHVSQLADRFVKDPRDVVKAGQIVSVTVIEVDIPRKRVALTMRKAERPAPRPAQARDTGKAQPGGGAQSQRGTRPPARAPQPARQDRQERGPQTPAAAPATAMSAAFQKLLGK</sequence>
<dbReference type="PATRIC" id="fig|1813736.3.peg.4865"/>
<name>A0A143PU81_LUTPR</name>
<protein>
    <submittedName>
        <fullName evidence="3">30S ribosomal protein S1</fullName>
    </submittedName>
</protein>
<dbReference type="InterPro" id="IPR012340">
    <property type="entry name" value="NA-bd_OB-fold"/>
</dbReference>
<dbReference type="GO" id="GO:0005840">
    <property type="term" value="C:ribosome"/>
    <property type="evidence" value="ECO:0007669"/>
    <property type="project" value="UniProtKB-KW"/>
</dbReference>
<keyword evidence="3" id="KW-0687">Ribonucleoprotein</keyword>
<dbReference type="Pfam" id="PF16921">
    <property type="entry name" value="Tex_YqgF"/>
    <property type="match status" value="1"/>
</dbReference>
<dbReference type="Gene3D" id="1.10.10.650">
    <property type="entry name" value="RuvA domain 2-like"/>
    <property type="match status" value="1"/>
</dbReference>
<dbReference type="GO" id="GO:0003735">
    <property type="term" value="F:structural constituent of ribosome"/>
    <property type="evidence" value="ECO:0007669"/>
    <property type="project" value="TreeGrafter"/>
</dbReference>
<dbReference type="InterPro" id="IPR050437">
    <property type="entry name" value="Ribos_protein_bS1-like"/>
</dbReference>
<dbReference type="GO" id="GO:0005829">
    <property type="term" value="C:cytosol"/>
    <property type="evidence" value="ECO:0007669"/>
    <property type="project" value="TreeGrafter"/>
</dbReference>
<dbReference type="Gene3D" id="2.40.50.140">
    <property type="entry name" value="Nucleic acid-binding proteins"/>
    <property type="match status" value="1"/>
</dbReference>
<organism evidence="3 4">
    <name type="scientific">Luteitalea pratensis</name>
    <dbReference type="NCBI Taxonomy" id="1855912"/>
    <lineage>
        <taxon>Bacteria</taxon>
        <taxon>Pseudomonadati</taxon>
        <taxon>Acidobacteriota</taxon>
        <taxon>Vicinamibacteria</taxon>
        <taxon>Vicinamibacterales</taxon>
        <taxon>Vicinamibacteraceae</taxon>
        <taxon>Luteitalea</taxon>
    </lineage>
</organism>
<dbReference type="InterPro" id="IPR041692">
    <property type="entry name" value="HHH_9"/>
</dbReference>
<dbReference type="PANTHER" id="PTHR10724">
    <property type="entry name" value="30S RIBOSOMAL PROTEIN S1"/>
    <property type="match status" value="1"/>
</dbReference>
<reference evidence="3 4" key="1">
    <citation type="journal article" date="2016" name="Genome Announc.">
        <title>First Complete Genome Sequence of a Subdivision 6 Acidobacterium Strain.</title>
        <authorList>
            <person name="Huang S."/>
            <person name="Vieira S."/>
            <person name="Bunk B."/>
            <person name="Riedel T."/>
            <person name="Sproer C."/>
            <person name="Overmann J."/>
        </authorList>
    </citation>
    <scope>NUCLEOTIDE SEQUENCE [LARGE SCALE GENOMIC DNA]</scope>
    <source>
        <strain evidence="4">DSM 100886 HEG_-6_39</strain>
    </source>
</reference>
<reference evidence="4" key="2">
    <citation type="submission" date="2016-04" db="EMBL/GenBank/DDBJ databases">
        <title>First Complete Genome Sequence of a Subdivision 6 Acidobacterium.</title>
        <authorList>
            <person name="Huang S."/>
            <person name="Vieira S."/>
            <person name="Bunk B."/>
            <person name="Riedel T."/>
            <person name="Sproeer C."/>
            <person name="Overmann J."/>
        </authorList>
    </citation>
    <scope>NUCLEOTIDE SEQUENCE [LARGE SCALE GENOMIC DNA]</scope>
    <source>
        <strain evidence="4">DSM 100886 HEG_-6_39</strain>
    </source>
</reference>
<dbReference type="GO" id="GO:0003729">
    <property type="term" value="F:mRNA binding"/>
    <property type="evidence" value="ECO:0007669"/>
    <property type="project" value="UniProtKB-ARBA"/>
</dbReference>
<dbReference type="RefSeq" id="WP_201792164.1">
    <property type="nucleotide sequence ID" value="NZ_CP015136.1"/>
</dbReference>
<dbReference type="SMART" id="SM00732">
    <property type="entry name" value="YqgFc"/>
    <property type="match status" value="1"/>
</dbReference>
<evidence type="ECO:0000313" key="4">
    <source>
        <dbReference type="Proteomes" id="UP000076079"/>
    </source>
</evidence>
<evidence type="ECO:0000259" key="2">
    <source>
        <dbReference type="PROSITE" id="PS50126"/>
    </source>
</evidence>
<dbReference type="InterPro" id="IPR044146">
    <property type="entry name" value="S1_Tex"/>
</dbReference>
<dbReference type="InterPro" id="IPR037027">
    <property type="entry name" value="YqgF/RNaseH-like_dom_sf"/>
</dbReference>
<evidence type="ECO:0000313" key="3">
    <source>
        <dbReference type="EMBL" id="AMY11364.1"/>
    </source>
</evidence>
<dbReference type="Pfam" id="PF09371">
    <property type="entry name" value="Tex_N"/>
    <property type="match status" value="1"/>
</dbReference>
<dbReference type="SMART" id="SM00316">
    <property type="entry name" value="S1"/>
    <property type="match status" value="1"/>
</dbReference>
<gene>
    <name evidence="3" type="primary">rpsA_2</name>
    <name evidence="3" type="ORF">LuPra_04614</name>
</gene>
<dbReference type="Pfam" id="PF00575">
    <property type="entry name" value="S1"/>
    <property type="match status" value="1"/>
</dbReference>
<dbReference type="InterPro" id="IPR006641">
    <property type="entry name" value="YqgF/RNaseH-like_dom"/>
</dbReference>
<dbReference type="SUPFAM" id="SSF50249">
    <property type="entry name" value="Nucleic acid-binding proteins"/>
    <property type="match status" value="1"/>
</dbReference>
<dbReference type="SUPFAM" id="SSF47781">
    <property type="entry name" value="RuvA domain 2-like"/>
    <property type="match status" value="2"/>
</dbReference>
<dbReference type="FunFam" id="3.30.420.140:FF:000001">
    <property type="entry name" value="RNA-binding transcriptional accessory protein"/>
    <property type="match status" value="1"/>
</dbReference>
<dbReference type="Pfam" id="PF22706">
    <property type="entry name" value="Tex_central_region"/>
    <property type="match status" value="1"/>
</dbReference>
<dbReference type="Gene3D" id="1.10.3500.10">
    <property type="entry name" value="Tex N-terminal region-like"/>
    <property type="match status" value="1"/>
</dbReference>
<dbReference type="InterPro" id="IPR010994">
    <property type="entry name" value="RuvA_2-like"/>
</dbReference>
<dbReference type="InterPro" id="IPR023319">
    <property type="entry name" value="Tex-like_HTH_dom_sf"/>
</dbReference>
<dbReference type="CDD" id="cd05685">
    <property type="entry name" value="S1_Tex"/>
    <property type="match status" value="1"/>
</dbReference>
<dbReference type="PANTHER" id="PTHR10724:SF10">
    <property type="entry name" value="S1 RNA-BINDING DOMAIN-CONTAINING PROTEIN 1"/>
    <property type="match status" value="1"/>
</dbReference>
<dbReference type="FunFam" id="2.40.50.140:FF:000051">
    <property type="entry name" value="RNA-binding transcriptional accessory protein"/>
    <property type="match status" value="1"/>
</dbReference>
<dbReference type="PROSITE" id="PS50126">
    <property type="entry name" value="S1"/>
    <property type="match status" value="1"/>
</dbReference>
<dbReference type="Pfam" id="PF12836">
    <property type="entry name" value="HHH_3"/>
    <property type="match status" value="1"/>
</dbReference>
<evidence type="ECO:0000256" key="1">
    <source>
        <dbReference type="SAM" id="MobiDB-lite"/>
    </source>
</evidence>
<dbReference type="InterPro" id="IPR003029">
    <property type="entry name" value="S1_domain"/>
</dbReference>
<dbReference type="GO" id="GO:0006412">
    <property type="term" value="P:translation"/>
    <property type="evidence" value="ECO:0007669"/>
    <property type="project" value="TreeGrafter"/>
</dbReference>
<dbReference type="Pfam" id="PF17674">
    <property type="entry name" value="HHH_9"/>
    <property type="match status" value="1"/>
</dbReference>
<dbReference type="Gene3D" id="3.30.420.140">
    <property type="entry name" value="YqgF/RNase H-like domain"/>
    <property type="match status" value="1"/>
</dbReference>
<feature type="domain" description="S1 motif" evidence="2">
    <location>
        <begin position="661"/>
        <end position="730"/>
    </location>
</feature>
<feature type="compositionally biased region" description="Low complexity" evidence="1">
    <location>
        <begin position="761"/>
        <end position="770"/>
    </location>
</feature>
<dbReference type="InterPro" id="IPR055179">
    <property type="entry name" value="Tex-like_central_region"/>
</dbReference>
<feature type="region of interest" description="Disordered" evidence="1">
    <location>
        <begin position="729"/>
        <end position="800"/>
    </location>
</feature>
<dbReference type="Gene3D" id="1.10.150.310">
    <property type="entry name" value="Tex RuvX-like domain-like"/>
    <property type="match status" value="1"/>
</dbReference>
<dbReference type="InterPro" id="IPR018974">
    <property type="entry name" value="Tex-like_N"/>
</dbReference>
<dbReference type="STRING" id="1855912.LuPra_04614"/>